<dbReference type="AlphaFoldDB" id="A0A0F9Q4H2"/>
<sequence length="127" mass="14443">MKGVLIKHKDFESFTKEEKRKYITESLICQAASIFSSCEPMDYARADQKILVELKMPEKISEILKVVYETTEKNNYPSLQDYINSVVNSMFLMGIGKGVEMLDKMIEDLKSGKGKYTITGGRTLKEG</sequence>
<gene>
    <name evidence="1" type="ORF">LCGC14_0763570</name>
</gene>
<accession>A0A0F9Q4H2</accession>
<protein>
    <submittedName>
        <fullName evidence="1">Uncharacterized protein</fullName>
    </submittedName>
</protein>
<name>A0A0F9Q4H2_9ZZZZ</name>
<comment type="caution">
    <text evidence="1">The sequence shown here is derived from an EMBL/GenBank/DDBJ whole genome shotgun (WGS) entry which is preliminary data.</text>
</comment>
<evidence type="ECO:0000313" key="1">
    <source>
        <dbReference type="EMBL" id="KKN37409.1"/>
    </source>
</evidence>
<reference evidence="1" key="1">
    <citation type="journal article" date="2015" name="Nature">
        <title>Complex archaea that bridge the gap between prokaryotes and eukaryotes.</title>
        <authorList>
            <person name="Spang A."/>
            <person name="Saw J.H."/>
            <person name="Jorgensen S.L."/>
            <person name="Zaremba-Niedzwiedzka K."/>
            <person name="Martijn J."/>
            <person name="Lind A.E."/>
            <person name="van Eijk R."/>
            <person name="Schleper C."/>
            <person name="Guy L."/>
            <person name="Ettema T.J."/>
        </authorList>
    </citation>
    <scope>NUCLEOTIDE SEQUENCE</scope>
</reference>
<dbReference type="EMBL" id="LAZR01001895">
    <property type="protein sequence ID" value="KKN37409.1"/>
    <property type="molecule type" value="Genomic_DNA"/>
</dbReference>
<organism evidence="1">
    <name type="scientific">marine sediment metagenome</name>
    <dbReference type="NCBI Taxonomy" id="412755"/>
    <lineage>
        <taxon>unclassified sequences</taxon>
        <taxon>metagenomes</taxon>
        <taxon>ecological metagenomes</taxon>
    </lineage>
</organism>
<proteinExistence type="predicted"/>